<dbReference type="EMBL" id="JACTNF010000020">
    <property type="protein sequence ID" value="MBO1076317.1"/>
    <property type="molecule type" value="Genomic_DNA"/>
</dbReference>
<keyword evidence="1" id="KW-0732">Signal</keyword>
<comment type="caution">
    <text evidence="2">The sequence shown here is derived from an EMBL/GenBank/DDBJ whole genome shotgun (WGS) entry which is preliminary data.</text>
</comment>
<protein>
    <recommendedName>
        <fullName evidence="4">Invasion associated locus B family protein</fullName>
    </recommendedName>
</protein>
<feature type="signal peptide" evidence="1">
    <location>
        <begin position="1"/>
        <end position="41"/>
    </location>
</feature>
<evidence type="ECO:0000313" key="2">
    <source>
        <dbReference type="EMBL" id="MBO1076317.1"/>
    </source>
</evidence>
<accession>A0ABS3KFW9</accession>
<reference evidence="2 3" key="1">
    <citation type="submission" date="2020-09" db="EMBL/GenBank/DDBJ databases">
        <title>Roseomonas.</title>
        <authorList>
            <person name="Zhu W."/>
        </authorList>
    </citation>
    <scope>NUCLEOTIDE SEQUENCE [LARGE SCALE GENOMIC DNA]</scope>
    <source>
        <strain evidence="2 3">1311</strain>
    </source>
</reference>
<proteinExistence type="predicted"/>
<keyword evidence="3" id="KW-1185">Reference proteome</keyword>
<dbReference type="Proteomes" id="UP001518990">
    <property type="component" value="Unassembled WGS sequence"/>
</dbReference>
<organism evidence="2 3">
    <name type="scientific">Roseomonas marmotae</name>
    <dbReference type="NCBI Taxonomy" id="2768161"/>
    <lineage>
        <taxon>Bacteria</taxon>
        <taxon>Pseudomonadati</taxon>
        <taxon>Pseudomonadota</taxon>
        <taxon>Alphaproteobacteria</taxon>
        <taxon>Acetobacterales</taxon>
        <taxon>Roseomonadaceae</taxon>
        <taxon>Roseomonas</taxon>
    </lineage>
</organism>
<name>A0ABS3KFW9_9PROT</name>
<evidence type="ECO:0000313" key="3">
    <source>
        <dbReference type="Proteomes" id="UP001518990"/>
    </source>
</evidence>
<evidence type="ECO:0000256" key="1">
    <source>
        <dbReference type="SAM" id="SignalP"/>
    </source>
</evidence>
<feature type="chain" id="PRO_5047290218" description="Invasion associated locus B family protein" evidence="1">
    <location>
        <begin position="42"/>
        <end position="227"/>
    </location>
</feature>
<evidence type="ECO:0008006" key="4">
    <source>
        <dbReference type="Google" id="ProtNLM"/>
    </source>
</evidence>
<gene>
    <name evidence="2" type="ORF">IAI60_17030</name>
</gene>
<sequence length="227" mass="24378">MPILAGMRRLATATIRLFPRPLASALLLAAPLGLAPPPAAAQAVDTYGPWLLTCATDSMTDRQRCRMTHETPVEAATAGQSAMALEVVMRDGMLVPAVTARDLGLETAGRGLLAFTGTAQVRFPPNPMMEMPCRLEGRSVICAPRREDLPRAAQELSQASRALVRLTGLGAGGTDAEPKALRLDRTAEALAAFRARVPPGAATQESEQGFDLRDVFLRLQQFFFPQQ</sequence>